<dbReference type="RefSeq" id="WP_109252053.1">
    <property type="nucleotide sequence ID" value="NZ_QEXV01000001.1"/>
</dbReference>
<comment type="function">
    <text evidence="11">DNA polymerase III is a complex, multichain enzyme responsible for most of the replicative synthesis in bacteria. This DNA polymerase also exhibits 3' to 5' exonuclease activity.</text>
</comment>
<proteinExistence type="inferred from homology"/>
<dbReference type="EC" id="2.7.7.7" evidence="11"/>
<keyword evidence="9 11" id="KW-0239">DNA-directed DNA polymerase</keyword>
<dbReference type="GO" id="GO:0003677">
    <property type="term" value="F:DNA binding"/>
    <property type="evidence" value="ECO:0007669"/>
    <property type="project" value="InterPro"/>
</dbReference>
<dbReference type="InterPro" id="IPR012763">
    <property type="entry name" value="DNA_pol_III_sug/sutau_N"/>
</dbReference>
<evidence type="ECO:0000313" key="14">
    <source>
        <dbReference type="EMBL" id="PWE18779.1"/>
    </source>
</evidence>
<dbReference type="Gene3D" id="1.10.8.60">
    <property type="match status" value="1"/>
</dbReference>
<dbReference type="PANTHER" id="PTHR11669">
    <property type="entry name" value="REPLICATION FACTOR C / DNA POLYMERASE III GAMMA-TAU SUBUNIT"/>
    <property type="match status" value="1"/>
</dbReference>
<evidence type="ECO:0000256" key="4">
    <source>
        <dbReference type="ARBA" id="ARBA00022705"/>
    </source>
</evidence>
<dbReference type="SUPFAM" id="SSF52540">
    <property type="entry name" value="P-loop containing nucleoside triphosphate hydrolases"/>
    <property type="match status" value="1"/>
</dbReference>
<dbReference type="PANTHER" id="PTHR11669:SF0">
    <property type="entry name" value="PROTEIN STICHEL-LIKE 2"/>
    <property type="match status" value="1"/>
</dbReference>
<evidence type="ECO:0000256" key="5">
    <source>
        <dbReference type="ARBA" id="ARBA00022723"/>
    </source>
</evidence>
<evidence type="ECO:0000256" key="11">
    <source>
        <dbReference type="RuleBase" id="RU364063"/>
    </source>
</evidence>
<dbReference type="InterPro" id="IPR022754">
    <property type="entry name" value="DNA_pol_III_gamma-3"/>
</dbReference>
<dbReference type="NCBIfam" id="NF006585">
    <property type="entry name" value="PRK09111.1"/>
    <property type="match status" value="1"/>
</dbReference>
<feature type="region of interest" description="Disordered" evidence="12">
    <location>
        <begin position="570"/>
        <end position="593"/>
    </location>
</feature>
<dbReference type="EMBL" id="QEXV01000001">
    <property type="protein sequence ID" value="PWE18779.1"/>
    <property type="molecule type" value="Genomic_DNA"/>
</dbReference>
<name>A0A2U2BXS4_9PROT</name>
<dbReference type="Pfam" id="PF12169">
    <property type="entry name" value="DNA_pol3_gamma3"/>
    <property type="match status" value="1"/>
</dbReference>
<keyword evidence="15" id="KW-1185">Reference proteome</keyword>
<feature type="compositionally biased region" description="Low complexity" evidence="12">
    <location>
        <begin position="421"/>
        <end position="444"/>
    </location>
</feature>
<evidence type="ECO:0000256" key="8">
    <source>
        <dbReference type="ARBA" id="ARBA00022840"/>
    </source>
</evidence>
<evidence type="ECO:0000256" key="3">
    <source>
        <dbReference type="ARBA" id="ARBA00022695"/>
    </source>
</evidence>
<comment type="caution">
    <text evidence="14">The sequence shown here is derived from an EMBL/GenBank/DDBJ whole genome shotgun (WGS) entry which is preliminary data.</text>
</comment>
<dbReference type="InterPro" id="IPR045085">
    <property type="entry name" value="HLD_clamp_pol_III_gamma_tau"/>
</dbReference>
<keyword evidence="4 11" id="KW-0235">DNA replication</keyword>
<dbReference type="Proteomes" id="UP000245168">
    <property type="component" value="Unassembled WGS sequence"/>
</dbReference>
<dbReference type="GO" id="GO:0005524">
    <property type="term" value="F:ATP binding"/>
    <property type="evidence" value="ECO:0007669"/>
    <property type="project" value="UniProtKB-KW"/>
</dbReference>
<comment type="catalytic activity">
    <reaction evidence="10 11">
        <text>DNA(n) + a 2'-deoxyribonucleoside 5'-triphosphate = DNA(n+1) + diphosphate</text>
        <dbReference type="Rhea" id="RHEA:22508"/>
        <dbReference type="Rhea" id="RHEA-COMP:17339"/>
        <dbReference type="Rhea" id="RHEA-COMP:17340"/>
        <dbReference type="ChEBI" id="CHEBI:33019"/>
        <dbReference type="ChEBI" id="CHEBI:61560"/>
        <dbReference type="ChEBI" id="CHEBI:173112"/>
        <dbReference type="EC" id="2.7.7.7"/>
    </reaction>
</comment>
<dbReference type="OrthoDB" id="9810148at2"/>
<dbReference type="AlphaFoldDB" id="A0A2U2BXS4"/>
<organism evidence="14 15">
    <name type="scientific">Marinicauda salina</name>
    <dbReference type="NCBI Taxonomy" id="2135793"/>
    <lineage>
        <taxon>Bacteria</taxon>
        <taxon>Pseudomonadati</taxon>
        <taxon>Pseudomonadota</taxon>
        <taxon>Alphaproteobacteria</taxon>
        <taxon>Maricaulales</taxon>
        <taxon>Maricaulaceae</taxon>
        <taxon>Marinicauda</taxon>
    </lineage>
</organism>
<evidence type="ECO:0000256" key="12">
    <source>
        <dbReference type="SAM" id="MobiDB-lite"/>
    </source>
</evidence>
<comment type="subunit">
    <text evidence="11">DNA polymerase III contains a core (composed of alpha, epsilon and theta chains) that associates with a tau subunit. This core dimerizes to form the POLIII' complex. PolIII' associates with the gamma complex (composed of gamma, delta, delta', psi and chi chains) and with the beta chain to form the complete DNA polymerase III complex.</text>
</comment>
<dbReference type="InterPro" id="IPR027417">
    <property type="entry name" value="P-loop_NTPase"/>
</dbReference>
<comment type="similarity">
    <text evidence="1 11">Belongs to the DnaX/STICHEL family.</text>
</comment>
<dbReference type="NCBIfam" id="TIGR02397">
    <property type="entry name" value="dnaX_nterm"/>
    <property type="match status" value="1"/>
</dbReference>
<dbReference type="FunFam" id="1.10.8.60:FF:000013">
    <property type="entry name" value="DNA polymerase III subunit gamma/tau"/>
    <property type="match status" value="1"/>
</dbReference>
<evidence type="ECO:0000256" key="6">
    <source>
        <dbReference type="ARBA" id="ARBA00022741"/>
    </source>
</evidence>
<feature type="compositionally biased region" description="Basic and acidic residues" evidence="12">
    <location>
        <begin position="1"/>
        <end position="12"/>
    </location>
</feature>
<feature type="compositionally biased region" description="Pro residues" evidence="12">
    <location>
        <begin position="445"/>
        <end position="455"/>
    </location>
</feature>
<dbReference type="CDD" id="cd00009">
    <property type="entry name" value="AAA"/>
    <property type="match status" value="1"/>
</dbReference>
<dbReference type="CDD" id="cd18137">
    <property type="entry name" value="HLD_clamp_pol_III_gamma_tau"/>
    <property type="match status" value="1"/>
</dbReference>
<evidence type="ECO:0000256" key="1">
    <source>
        <dbReference type="ARBA" id="ARBA00006360"/>
    </source>
</evidence>
<dbReference type="SMART" id="SM00382">
    <property type="entry name" value="AAA"/>
    <property type="match status" value="1"/>
</dbReference>
<keyword evidence="5" id="KW-0479">Metal-binding</keyword>
<feature type="region of interest" description="Disordered" evidence="12">
    <location>
        <begin position="1"/>
        <end position="34"/>
    </location>
</feature>
<dbReference type="FunFam" id="3.40.50.300:FF:000014">
    <property type="entry name" value="DNA polymerase III subunit gamma/tau"/>
    <property type="match status" value="1"/>
</dbReference>
<keyword evidence="8 11" id="KW-0067">ATP-binding</keyword>
<reference evidence="15" key="1">
    <citation type="submission" date="2018-05" db="EMBL/GenBank/DDBJ databases">
        <authorList>
            <person name="Liu B.-T."/>
        </authorList>
    </citation>
    <scope>NUCLEOTIDE SEQUENCE [LARGE SCALE GENOMIC DNA]</scope>
    <source>
        <strain evidence="15">WD6-1</strain>
    </source>
</reference>
<gene>
    <name evidence="11" type="primary">dnaX</name>
    <name evidence="14" type="ORF">DDZ18_04080</name>
</gene>
<evidence type="ECO:0000256" key="9">
    <source>
        <dbReference type="ARBA" id="ARBA00022932"/>
    </source>
</evidence>
<dbReference type="Pfam" id="PF22608">
    <property type="entry name" value="DNAX_ATPase_lid"/>
    <property type="match status" value="1"/>
</dbReference>
<sequence length="593" mass="63648">MDDSFDEPRGADDAPEGPGPDDVALPGMEPEPAEETYQVLARKYRPQTFDDLIGQEPMVRTLTNAFAAGRIAHAYMLTGVRGVGKTTTARLIARALNYETDAVDAPRIDLDPPGRHCAAIAKSAHVDVMEMDAASRTGVGDIREILEGVRYAPVSARYKVYIIDEVHMLSASAFNALLKTLEEPPPHVKFIFATTEIRKVPVTVLSRCQRFDLKRVDRDVLTDHLAKICKKENAEVEREGLVSIARAAEGSVRDALSLLDQAIVQAETDGPVTAAQVRDMLGLADRSRVLDLLAAALEGRAKDALSELRDQYDAGADQQVLMRDLLDYLHAMSRLKAAGDEADLAEAAETVERLRGLADAQSLAGLTRLWKTALTGLEDVRAAPDPVAAAEMAVIRLMAAAGLPSPEDAARVLAGQPTAEGSAQGAPAREAASAPPPVRAEAAPQPEPASEPAPDGPTDLDQLVALIDEARDLDLKLDVERYVRPVSMKAGKLVFEAGDGAPTNLGGRLAAFLQESTGARWLVDGSADARGGETIAERRERERREQFEQAARDPAIVEAMTLFPGAEIIAVEDPEQNDAAPAEADPARQENAR</sequence>
<accession>A0A2U2BXS4</accession>
<evidence type="ECO:0000256" key="10">
    <source>
        <dbReference type="ARBA" id="ARBA00049244"/>
    </source>
</evidence>
<feature type="domain" description="AAA+ ATPase" evidence="13">
    <location>
        <begin position="71"/>
        <end position="217"/>
    </location>
</feature>
<keyword evidence="2 11" id="KW-0808">Transferase</keyword>
<dbReference type="Gene3D" id="3.40.50.300">
    <property type="entry name" value="P-loop containing nucleotide triphosphate hydrolases"/>
    <property type="match status" value="1"/>
</dbReference>
<evidence type="ECO:0000256" key="7">
    <source>
        <dbReference type="ARBA" id="ARBA00022833"/>
    </source>
</evidence>
<evidence type="ECO:0000259" key="13">
    <source>
        <dbReference type="SMART" id="SM00382"/>
    </source>
</evidence>
<evidence type="ECO:0000313" key="15">
    <source>
        <dbReference type="Proteomes" id="UP000245168"/>
    </source>
</evidence>
<keyword evidence="7" id="KW-0862">Zinc</keyword>
<dbReference type="GO" id="GO:0006261">
    <property type="term" value="P:DNA-templated DNA replication"/>
    <property type="evidence" value="ECO:0007669"/>
    <property type="project" value="TreeGrafter"/>
</dbReference>
<feature type="region of interest" description="Disordered" evidence="12">
    <location>
        <begin position="415"/>
        <end position="459"/>
    </location>
</feature>
<evidence type="ECO:0000256" key="2">
    <source>
        <dbReference type="ARBA" id="ARBA00022679"/>
    </source>
</evidence>
<dbReference type="Pfam" id="PF12362">
    <property type="entry name" value="DUF3646"/>
    <property type="match status" value="1"/>
</dbReference>
<dbReference type="GO" id="GO:0009360">
    <property type="term" value="C:DNA polymerase III complex"/>
    <property type="evidence" value="ECO:0007669"/>
    <property type="project" value="InterPro"/>
</dbReference>
<keyword evidence="3 11" id="KW-0548">Nucleotidyltransferase</keyword>
<dbReference type="InterPro" id="IPR022107">
    <property type="entry name" value="DNA_pol_III_gamma/tau_C"/>
</dbReference>
<dbReference type="GO" id="GO:0046872">
    <property type="term" value="F:metal ion binding"/>
    <property type="evidence" value="ECO:0007669"/>
    <property type="project" value="UniProtKB-KW"/>
</dbReference>
<dbReference type="SUPFAM" id="SSF48019">
    <property type="entry name" value="post-AAA+ oligomerization domain-like"/>
    <property type="match status" value="1"/>
</dbReference>
<protein>
    <recommendedName>
        <fullName evidence="11">DNA polymerase III subunit gamma/tau</fullName>
        <ecNumber evidence="11">2.7.7.7</ecNumber>
    </recommendedName>
</protein>
<dbReference type="InterPro" id="IPR003593">
    <property type="entry name" value="AAA+_ATPase"/>
</dbReference>
<dbReference type="Pfam" id="PF13177">
    <property type="entry name" value="DNA_pol3_delta2"/>
    <property type="match status" value="1"/>
</dbReference>
<keyword evidence="6 11" id="KW-0547">Nucleotide-binding</keyword>
<dbReference type="Gene3D" id="1.20.272.10">
    <property type="match status" value="1"/>
</dbReference>
<dbReference type="InterPro" id="IPR050238">
    <property type="entry name" value="DNA_Rep/Repair_Clamp_Loader"/>
</dbReference>
<dbReference type="GO" id="GO:0003887">
    <property type="term" value="F:DNA-directed DNA polymerase activity"/>
    <property type="evidence" value="ECO:0007669"/>
    <property type="project" value="UniProtKB-KW"/>
</dbReference>
<dbReference type="InterPro" id="IPR008921">
    <property type="entry name" value="DNA_pol3_clamp-load_cplx_C"/>
</dbReference>